<evidence type="ECO:0000256" key="1">
    <source>
        <dbReference type="ARBA" id="ARBA00004123"/>
    </source>
</evidence>
<reference evidence="10 11" key="1">
    <citation type="journal article" date="2018" name="Genome Biol. Evol.">
        <title>Multiple Roots of Fruiting Body Formation in Amoebozoa.</title>
        <authorList>
            <person name="Hillmann F."/>
            <person name="Forbes G."/>
            <person name="Novohradska S."/>
            <person name="Ferling I."/>
            <person name="Riege K."/>
            <person name="Groth M."/>
            <person name="Westermann M."/>
            <person name="Marz M."/>
            <person name="Spaller T."/>
            <person name="Winckler T."/>
            <person name="Schaap P."/>
            <person name="Glockner G."/>
        </authorList>
    </citation>
    <scope>NUCLEOTIDE SEQUENCE [LARGE SCALE GENOMIC DNA]</scope>
    <source>
        <strain evidence="10 11">Jena</strain>
    </source>
</reference>
<sequence>MSDESKIKIELPKEHEFRFDVPQNSTISLKQQLVEGTAEYFGTELALGVAYQFDNEKGAIFTWYPGCVLELVGNCKHYISSETMMKEYLNIHNILQQNRTTALNEKKRGPRVMMVGPTDAGKSTLSRILCNWAARRGSQTIFVDVDVGQGSITIPGMVAAQEMTQPTPIGRVEYTASNPLSYFYGAVTPSENIPLYKNQVENLARDIDARCDDNEGAVRSSGLIVNTCGWVEGPGYQLILHAIDTFKCDILLVIGHPQVYEDLNRTYGSRGVNVIQLPRSSGVSKRDQGYRRKARTEKIKHYFHGLSEDLTPHTVTLDFKDVVILKVTPSTQKGTRLMEITPSGEVTHCILGVTYHATSMENVLSNNLAGFLYVSEVNVEKQKITFSSPSPGPFPSSYLLMNSLRWLK</sequence>
<dbReference type="InterPro" id="IPR027417">
    <property type="entry name" value="P-loop_NTPase"/>
</dbReference>
<feature type="binding site" evidence="6">
    <location>
        <position position="16"/>
    </location>
    <ligand>
        <name>ATP</name>
        <dbReference type="ChEBI" id="CHEBI:30616"/>
    </ligand>
</feature>
<keyword evidence="5 6" id="KW-0539">Nucleus</keyword>
<evidence type="ECO:0000313" key="10">
    <source>
        <dbReference type="EMBL" id="PRP78662.1"/>
    </source>
</evidence>
<dbReference type="EMBL" id="MDYQ01000212">
    <property type="protein sequence ID" value="PRP78662.1"/>
    <property type="molecule type" value="Genomic_DNA"/>
</dbReference>
<evidence type="ECO:0000259" key="8">
    <source>
        <dbReference type="Pfam" id="PF16573"/>
    </source>
</evidence>
<dbReference type="GO" id="GO:0005524">
    <property type="term" value="F:ATP binding"/>
    <property type="evidence" value="ECO:0007669"/>
    <property type="project" value="UniProtKB-UniRule"/>
</dbReference>
<dbReference type="AlphaFoldDB" id="A0A2P6N402"/>
<dbReference type="Pfam" id="PF06807">
    <property type="entry name" value="Clp1"/>
    <property type="match status" value="1"/>
</dbReference>
<accession>A0A2P6N402</accession>
<feature type="binding site" evidence="6">
    <location>
        <begin position="119"/>
        <end position="124"/>
    </location>
    <ligand>
        <name>ATP</name>
        <dbReference type="ChEBI" id="CHEBI:30616"/>
    </ligand>
</feature>
<dbReference type="OrthoDB" id="258143at2759"/>
<dbReference type="InterPro" id="IPR010655">
    <property type="entry name" value="Clp1_C"/>
</dbReference>
<dbReference type="HAMAP" id="MF_03035">
    <property type="entry name" value="Clp1"/>
    <property type="match status" value="1"/>
</dbReference>
<evidence type="ECO:0000256" key="6">
    <source>
        <dbReference type="HAMAP-Rule" id="MF_03035"/>
    </source>
</evidence>
<name>A0A2P6N402_9EUKA</name>
<comment type="function">
    <text evidence="6">Required for endonucleolytic cleavage during polyadenylation-dependent pre-mRNA 3'-end formation.</text>
</comment>
<dbReference type="PANTHER" id="PTHR12755:SF6">
    <property type="entry name" value="POLYRIBONUCLEOTIDE 5'-HYDROXYL-KINASE CLP1"/>
    <property type="match status" value="1"/>
</dbReference>
<dbReference type="Pfam" id="PF16575">
    <property type="entry name" value="CLP1_P"/>
    <property type="match status" value="1"/>
</dbReference>
<dbReference type="Gene3D" id="2.60.120.1030">
    <property type="entry name" value="Clp1, DNA binding domain"/>
    <property type="match status" value="1"/>
</dbReference>
<dbReference type="Gene3D" id="2.40.30.330">
    <property type="entry name" value="Pre-mRNA cleavage complex subunit Clp1, C-terminal domain"/>
    <property type="match status" value="1"/>
</dbReference>
<dbReference type="InterPro" id="IPR028606">
    <property type="entry name" value="Clp1"/>
</dbReference>
<evidence type="ECO:0000259" key="7">
    <source>
        <dbReference type="Pfam" id="PF06807"/>
    </source>
</evidence>
<dbReference type="PANTHER" id="PTHR12755">
    <property type="entry name" value="CLEAVAGE/POLYADENYLATION FACTOR IA SUBUNIT CLP1P"/>
    <property type="match status" value="1"/>
</dbReference>
<dbReference type="Proteomes" id="UP000241769">
    <property type="component" value="Unassembled WGS sequence"/>
</dbReference>
<evidence type="ECO:0000256" key="3">
    <source>
        <dbReference type="ARBA" id="ARBA00022741"/>
    </source>
</evidence>
<dbReference type="SUPFAM" id="SSF52540">
    <property type="entry name" value="P-loop containing nucleoside triphosphate hydrolases"/>
    <property type="match status" value="1"/>
</dbReference>
<comment type="similarity">
    <text evidence="6">Belongs to the Clp1 family. Clp1 subfamily.</text>
</comment>
<dbReference type="InterPro" id="IPR038238">
    <property type="entry name" value="Clp1_C_sf"/>
</dbReference>
<keyword evidence="2 6" id="KW-0507">mRNA processing</keyword>
<protein>
    <recommendedName>
        <fullName evidence="6">Protein CLP1 homolog</fullName>
    </recommendedName>
</protein>
<proteinExistence type="inferred from homology"/>
<keyword evidence="3 6" id="KW-0547">Nucleotide-binding</keyword>
<evidence type="ECO:0000256" key="2">
    <source>
        <dbReference type="ARBA" id="ARBA00022664"/>
    </source>
</evidence>
<dbReference type="InterPro" id="IPR038239">
    <property type="entry name" value="Clp1_N_sf"/>
</dbReference>
<dbReference type="InParanoid" id="A0A2P6N402"/>
<feature type="domain" description="Clp1 P-loop" evidence="9">
    <location>
        <begin position="116"/>
        <end position="305"/>
    </location>
</feature>
<dbReference type="Pfam" id="PF16573">
    <property type="entry name" value="CLP1_N"/>
    <property type="match status" value="1"/>
</dbReference>
<dbReference type="GO" id="GO:0051731">
    <property type="term" value="F:polynucleotide 5'-hydroxyl-kinase activity"/>
    <property type="evidence" value="ECO:0007669"/>
    <property type="project" value="InterPro"/>
</dbReference>
<dbReference type="GO" id="GO:0005849">
    <property type="term" value="C:mRNA cleavage factor complex"/>
    <property type="evidence" value="ECO:0007669"/>
    <property type="project" value="InterPro"/>
</dbReference>
<keyword evidence="11" id="KW-1185">Reference proteome</keyword>
<keyword evidence="4 6" id="KW-0067">ATP-binding</keyword>
<dbReference type="FunCoup" id="A0A2P6N402">
    <property type="interactions" value="588"/>
</dbReference>
<dbReference type="STRING" id="1890364.A0A2P6N402"/>
<evidence type="ECO:0000313" key="11">
    <source>
        <dbReference type="Proteomes" id="UP000241769"/>
    </source>
</evidence>
<feature type="domain" description="Clp1 C-terminal" evidence="7">
    <location>
        <begin position="310"/>
        <end position="407"/>
    </location>
</feature>
<dbReference type="InterPro" id="IPR032319">
    <property type="entry name" value="CLP1_P"/>
</dbReference>
<dbReference type="GO" id="GO:0031124">
    <property type="term" value="P:mRNA 3'-end processing"/>
    <property type="evidence" value="ECO:0007669"/>
    <property type="project" value="UniProtKB-UniRule"/>
</dbReference>
<dbReference type="InterPro" id="IPR045116">
    <property type="entry name" value="Clp1/Grc3"/>
</dbReference>
<evidence type="ECO:0000256" key="4">
    <source>
        <dbReference type="ARBA" id="ARBA00022840"/>
    </source>
</evidence>
<comment type="caution">
    <text evidence="10">The sequence shown here is derived from an EMBL/GenBank/DDBJ whole genome shotgun (WGS) entry which is preliminary data.</text>
</comment>
<dbReference type="GO" id="GO:0006388">
    <property type="term" value="P:tRNA splicing, via endonucleolytic cleavage and ligation"/>
    <property type="evidence" value="ECO:0007669"/>
    <property type="project" value="TreeGrafter"/>
</dbReference>
<evidence type="ECO:0000259" key="9">
    <source>
        <dbReference type="Pfam" id="PF16575"/>
    </source>
</evidence>
<evidence type="ECO:0000256" key="5">
    <source>
        <dbReference type="ARBA" id="ARBA00023242"/>
    </source>
</evidence>
<dbReference type="Gene3D" id="3.40.50.300">
    <property type="entry name" value="P-loop containing nucleotide triphosphate hydrolases"/>
    <property type="match status" value="1"/>
</dbReference>
<organism evidence="10 11">
    <name type="scientific">Planoprotostelium fungivorum</name>
    <dbReference type="NCBI Taxonomy" id="1890364"/>
    <lineage>
        <taxon>Eukaryota</taxon>
        <taxon>Amoebozoa</taxon>
        <taxon>Evosea</taxon>
        <taxon>Variosea</taxon>
        <taxon>Cavosteliida</taxon>
        <taxon>Cavosteliaceae</taxon>
        <taxon>Planoprotostelium</taxon>
    </lineage>
</organism>
<feature type="binding site" evidence="6">
    <location>
        <position position="57"/>
    </location>
    <ligand>
        <name>ATP</name>
        <dbReference type="ChEBI" id="CHEBI:30616"/>
    </ligand>
</feature>
<comment type="subcellular location">
    <subcellularLocation>
        <location evidence="1 6">Nucleus</location>
    </subcellularLocation>
</comment>
<dbReference type="InterPro" id="IPR032324">
    <property type="entry name" value="Clp1_N"/>
</dbReference>
<gene>
    <name evidence="10" type="ORF">PROFUN_13495</name>
</gene>
<feature type="domain" description="Clp1 N-terminal" evidence="8">
    <location>
        <begin position="10"/>
        <end position="101"/>
    </location>
</feature>